<reference evidence="3 4" key="1">
    <citation type="journal article" date="2021" name="Int. J. Syst. Evol. Microbiol.">
        <title>Reticulibacter mediterranei gen. nov., sp. nov., within the new family Reticulibacteraceae fam. nov., and Ktedonospora formicarum gen. nov., sp. nov., Ktedonobacter robiniae sp. nov., Dictyobacter formicarum sp. nov. and Dictyobacter arantiisoli sp. nov., belonging to the class Ktedonobacteria.</title>
        <authorList>
            <person name="Yabe S."/>
            <person name="Zheng Y."/>
            <person name="Wang C.M."/>
            <person name="Sakai Y."/>
            <person name="Abe K."/>
            <person name="Yokota A."/>
            <person name="Donadio S."/>
            <person name="Cavaletti L."/>
            <person name="Monciardini P."/>
        </authorList>
    </citation>
    <scope>NUCLEOTIDE SEQUENCE [LARGE SCALE GENOMIC DNA]</scope>
    <source>
        <strain evidence="3 4">SOSP1-9</strain>
    </source>
</reference>
<dbReference type="Gene3D" id="2.130.10.10">
    <property type="entry name" value="YVTN repeat-like/Quinoprotein amine dehydrogenase"/>
    <property type="match status" value="2"/>
</dbReference>
<feature type="compositionally biased region" description="Polar residues" evidence="2">
    <location>
        <begin position="478"/>
        <end position="491"/>
    </location>
</feature>
<dbReference type="Gene3D" id="3.40.720.10">
    <property type="entry name" value="Alkaline Phosphatase, subunit A"/>
    <property type="match status" value="1"/>
</dbReference>
<dbReference type="InterPro" id="IPR007312">
    <property type="entry name" value="Phosphoesterase"/>
</dbReference>
<evidence type="ECO:0000313" key="4">
    <source>
        <dbReference type="Proteomes" id="UP000635565"/>
    </source>
</evidence>
<accession>A0ABQ3VNK1</accession>
<dbReference type="InterPro" id="IPR019405">
    <property type="entry name" value="Lactonase_7-beta_prop"/>
</dbReference>
<proteinExistence type="predicted"/>
<evidence type="ECO:0000256" key="2">
    <source>
        <dbReference type="SAM" id="MobiDB-lite"/>
    </source>
</evidence>
<protein>
    <recommendedName>
        <fullName evidence="5">Phosphoesterase</fullName>
    </recommendedName>
</protein>
<sequence length="774" mass="84842">MTPHGWYLTPAGKQLTLGSFPMNAVVSPDHRDMVVTNDGQATQSLQVVDLANQKVIQTIPYKSPQSLFLGLAFSPDGKTLYAASGGNQEIRVYNFANGTLTEQSPISMNGSTKTDFYPSGIAPSQDGKFLYVADNRNASVSRIDLATKQLTTTKVGPDPYTVLLNRDGSQLYVSNWGESDVTVLDPNNMTVEKTIPVGLHPNALAENPTTGQIYVSNSDSDQVSVIDPQQRDVIQTISLAPYQGALTGSQPDALSFSPDGKTLYVANAGNDDIAVIDLGNTKDKVEAKVRGLIPTAWYPTAVVPSPDGKQLFVLNSKGLGAGPNPNGPNPYTDNTLRYNPQTQDQWESQYVGTMMKGTMSFIPVPDNDQLEKYTEQVKHNNTIAKAGAQSEGKSTFPIPAVVGQKSPIKHVIYVVKENRTYDQVLGDLGKGNGDPNLTMFGPKTIPNIHKLASQFVTLDNFYTDAEVSTQGHNWSTAAKSNDFTEKATQGDYSGRRGGDDFEGSNPASYSQAGFIWDAARRTNVSFRDYGEFVNYDANKGWYPKSPTTIGYDNVDHNYPGWNLDISDVTRYDAWNQEFQQYEKNGNLPQFELVRLPNDHTNGTAPGHWTPDAMLAQNDYALGKLVNTVSHSSYWKDTAIFVLEDDSQAGPDHVDAHRSEALVISPYTQIGKVDSTFYDTASMLRTMELILGIKPLTQFDSSAMPMVNSFTDHPNFTPYDAQLPEYPIDKMNGKDAPMASVSAHMNFSDADLASEETLNRVLWRATKGNVPFPQS</sequence>
<dbReference type="Pfam" id="PF04185">
    <property type="entry name" value="Phosphoesterase"/>
    <property type="match status" value="1"/>
</dbReference>
<dbReference type="InterPro" id="IPR011964">
    <property type="entry name" value="YVTN_b-propeller_repeat"/>
</dbReference>
<dbReference type="EMBL" id="BNJJ01000017">
    <property type="protein sequence ID" value="GHO87412.1"/>
    <property type="molecule type" value="Genomic_DNA"/>
</dbReference>
<keyword evidence="1" id="KW-0378">Hydrolase</keyword>
<dbReference type="InterPro" id="IPR015943">
    <property type="entry name" value="WD40/YVTN_repeat-like_dom_sf"/>
</dbReference>
<feature type="region of interest" description="Disordered" evidence="2">
    <location>
        <begin position="478"/>
        <end position="505"/>
    </location>
</feature>
<dbReference type="InterPro" id="IPR011045">
    <property type="entry name" value="N2O_reductase_N"/>
</dbReference>
<dbReference type="PANTHER" id="PTHR47197:SF3">
    <property type="entry name" value="DIHYDRO-HEME D1 DEHYDROGENASE"/>
    <property type="match status" value="1"/>
</dbReference>
<evidence type="ECO:0000313" key="3">
    <source>
        <dbReference type="EMBL" id="GHO87412.1"/>
    </source>
</evidence>
<evidence type="ECO:0008006" key="5">
    <source>
        <dbReference type="Google" id="ProtNLM"/>
    </source>
</evidence>
<dbReference type="Proteomes" id="UP000635565">
    <property type="component" value="Unassembled WGS sequence"/>
</dbReference>
<keyword evidence="4" id="KW-1185">Reference proteome</keyword>
<dbReference type="Pfam" id="PF10282">
    <property type="entry name" value="Lactonase"/>
    <property type="match status" value="1"/>
</dbReference>
<gene>
    <name evidence="3" type="ORF">KSZ_54180</name>
</gene>
<dbReference type="InterPro" id="IPR051200">
    <property type="entry name" value="Host-pathogen_enzymatic-act"/>
</dbReference>
<organism evidence="3 4">
    <name type="scientific">Dictyobacter formicarum</name>
    <dbReference type="NCBI Taxonomy" id="2778368"/>
    <lineage>
        <taxon>Bacteria</taxon>
        <taxon>Bacillati</taxon>
        <taxon>Chloroflexota</taxon>
        <taxon>Ktedonobacteria</taxon>
        <taxon>Ktedonobacterales</taxon>
        <taxon>Dictyobacteraceae</taxon>
        <taxon>Dictyobacter</taxon>
    </lineage>
</organism>
<dbReference type="InterPro" id="IPR017850">
    <property type="entry name" value="Alkaline_phosphatase_core_sf"/>
</dbReference>
<name>A0ABQ3VNK1_9CHLR</name>
<evidence type="ECO:0000256" key="1">
    <source>
        <dbReference type="ARBA" id="ARBA00022801"/>
    </source>
</evidence>
<dbReference type="SUPFAM" id="SSF50974">
    <property type="entry name" value="Nitrous oxide reductase, N-terminal domain"/>
    <property type="match status" value="1"/>
</dbReference>
<dbReference type="PANTHER" id="PTHR47197">
    <property type="entry name" value="PROTEIN NIRF"/>
    <property type="match status" value="1"/>
</dbReference>
<comment type="caution">
    <text evidence="3">The sequence shown here is derived from an EMBL/GenBank/DDBJ whole genome shotgun (WGS) entry which is preliminary data.</text>
</comment>
<dbReference type="SUPFAM" id="SSF53649">
    <property type="entry name" value="Alkaline phosphatase-like"/>
    <property type="match status" value="1"/>
</dbReference>
<dbReference type="NCBIfam" id="TIGR02276">
    <property type="entry name" value="beta_rpt_yvtn"/>
    <property type="match status" value="2"/>
</dbReference>